<dbReference type="Proteomes" id="UP000032141">
    <property type="component" value="Chromosome C2"/>
</dbReference>
<feature type="transmembrane region" description="Helical" evidence="2">
    <location>
        <begin position="416"/>
        <end position="437"/>
    </location>
</feature>
<feature type="chain" id="PRO_5002272281" description="Uncharacterized GPI-anchored protein At5g19230-like domain-containing protein" evidence="3">
    <location>
        <begin position="25"/>
        <end position="439"/>
    </location>
</feature>
<feature type="signal peptide" evidence="3">
    <location>
        <begin position="1"/>
        <end position="24"/>
    </location>
</feature>
<dbReference type="OMA" id="RESACHQ"/>
<dbReference type="PANTHER" id="PTHR33976:SF13">
    <property type="entry name" value="GPI-ANCHORED PROTEIN"/>
    <property type="match status" value="1"/>
</dbReference>
<keyword evidence="2" id="KW-1133">Transmembrane helix</keyword>
<feature type="domain" description="Uncharacterized GPI-anchored protein At5g19230-like" evidence="4">
    <location>
        <begin position="27"/>
        <end position="153"/>
    </location>
</feature>
<keyword evidence="2" id="KW-0812">Transmembrane</keyword>
<evidence type="ECO:0000256" key="2">
    <source>
        <dbReference type="SAM" id="Phobius"/>
    </source>
</evidence>
<name>A0A0D3AJV1_BRAOL</name>
<keyword evidence="3" id="KW-0732">Signal</keyword>
<keyword evidence="6" id="KW-1185">Reference proteome</keyword>
<accession>A0A0D3AJV1</accession>
<proteinExistence type="predicted"/>
<dbReference type="Pfam" id="PF25884">
    <property type="entry name" value="At5g19230"/>
    <property type="match status" value="2"/>
</dbReference>
<dbReference type="HOGENOM" id="CLU_624623_0_0_1"/>
<dbReference type="STRING" id="109376.A0A0D3AJV1"/>
<evidence type="ECO:0000313" key="6">
    <source>
        <dbReference type="Proteomes" id="UP000032141"/>
    </source>
</evidence>
<dbReference type="InterPro" id="IPR059083">
    <property type="entry name" value="At5g19230_dom"/>
</dbReference>
<evidence type="ECO:0000256" key="3">
    <source>
        <dbReference type="SAM" id="SignalP"/>
    </source>
</evidence>
<sequence>MAISKLHLLFLLSVILSLHRPVLSDEEDLLLTIINKYRTSLNLTTLTPNDNADCLAGEIVDQFKNRPCTNTTTSASVPGSEPQFPNYPNLLKNCHLNVTAMRDSVILPACVSNHDQSLVLTNFTKSEYLKNLNDSKFTGIGIGSDDNWIVVVLTTKTSEGSFSPAVIYHYAGDNIVSNLSARESACHQTIGRERNQKGKKTEPTTSKKKKSQSETPIIHRKREAPSEKNQQKAKEPPQASMAISKLHLLFLLSLVSLSLHRPVLSDNDEEDILLKGINDYRTSLNLTTLTHNNNAECLADELADQFKNQPCTNTTGPASVPGSQPGFSEFPKFLTKCRLNITATRDGEIMPACVPNLDASLVLSNFTKSRYNKNLNDSKFTGIGIASDDNWIVVILTTNTTEGGYTPATKDSNSGAFTVGVNGVVSSCLLVLLFSFFMF</sequence>
<evidence type="ECO:0000313" key="5">
    <source>
        <dbReference type="EnsemblPlants" id="Bo2g017810.1"/>
    </source>
</evidence>
<feature type="compositionally biased region" description="Basic and acidic residues" evidence="1">
    <location>
        <begin position="190"/>
        <end position="202"/>
    </location>
</feature>
<dbReference type="EnsemblPlants" id="Bo2g017810.1">
    <property type="protein sequence ID" value="Bo2g017810.1"/>
    <property type="gene ID" value="Bo2g017810"/>
</dbReference>
<keyword evidence="2" id="KW-0472">Membrane</keyword>
<protein>
    <recommendedName>
        <fullName evidence="4">Uncharacterized GPI-anchored protein At5g19230-like domain-containing protein</fullName>
    </recommendedName>
</protein>
<dbReference type="PANTHER" id="PTHR33976">
    <property type="entry name" value="OS07G0645000 PROTEIN"/>
    <property type="match status" value="1"/>
</dbReference>
<feature type="compositionally biased region" description="Basic and acidic residues" evidence="1">
    <location>
        <begin position="223"/>
        <end position="235"/>
    </location>
</feature>
<evidence type="ECO:0000259" key="4">
    <source>
        <dbReference type="Pfam" id="PF25884"/>
    </source>
</evidence>
<reference evidence="5" key="2">
    <citation type="submission" date="2015-03" db="UniProtKB">
        <authorList>
            <consortium name="EnsemblPlants"/>
        </authorList>
    </citation>
    <scope>IDENTIFICATION</scope>
</reference>
<dbReference type="Gramene" id="Bo2g017810.1">
    <property type="protein sequence ID" value="Bo2g017810.1"/>
    <property type="gene ID" value="Bo2g017810"/>
</dbReference>
<reference evidence="5 6" key="1">
    <citation type="journal article" date="2014" name="Genome Biol.">
        <title>Transcriptome and methylome profiling reveals relics of genome dominance in the mesopolyploid Brassica oleracea.</title>
        <authorList>
            <person name="Parkin I.A."/>
            <person name="Koh C."/>
            <person name="Tang H."/>
            <person name="Robinson S.J."/>
            <person name="Kagale S."/>
            <person name="Clarke W.E."/>
            <person name="Town C.D."/>
            <person name="Nixon J."/>
            <person name="Krishnakumar V."/>
            <person name="Bidwell S.L."/>
            <person name="Denoeud F."/>
            <person name="Belcram H."/>
            <person name="Links M.G."/>
            <person name="Just J."/>
            <person name="Clarke C."/>
            <person name="Bender T."/>
            <person name="Huebert T."/>
            <person name="Mason A.S."/>
            <person name="Pires J.C."/>
            <person name="Barker G."/>
            <person name="Moore J."/>
            <person name="Walley P.G."/>
            <person name="Manoli S."/>
            <person name="Batley J."/>
            <person name="Edwards D."/>
            <person name="Nelson M.N."/>
            <person name="Wang X."/>
            <person name="Paterson A.H."/>
            <person name="King G."/>
            <person name="Bancroft I."/>
            <person name="Chalhoub B."/>
            <person name="Sharpe A.G."/>
        </authorList>
    </citation>
    <scope>NUCLEOTIDE SEQUENCE</scope>
    <source>
        <strain evidence="5 6">cv. TO1000</strain>
    </source>
</reference>
<feature type="domain" description="Uncharacterized GPI-anchored protein At5g19230-like" evidence="4">
    <location>
        <begin position="270"/>
        <end position="396"/>
    </location>
</feature>
<dbReference type="AlphaFoldDB" id="A0A0D3AJV1"/>
<dbReference type="InterPro" id="IPR045285">
    <property type="entry name" value="At5g19230-like"/>
</dbReference>
<dbReference type="eggNOG" id="ENOG502RYCU">
    <property type="taxonomic scope" value="Eukaryota"/>
</dbReference>
<feature type="region of interest" description="Disordered" evidence="1">
    <location>
        <begin position="189"/>
        <end position="238"/>
    </location>
</feature>
<evidence type="ECO:0000256" key="1">
    <source>
        <dbReference type="SAM" id="MobiDB-lite"/>
    </source>
</evidence>
<organism evidence="5 6">
    <name type="scientific">Brassica oleracea var. oleracea</name>
    <dbReference type="NCBI Taxonomy" id="109376"/>
    <lineage>
        <taxon>Eukaryota</taxon>
        <taxon>Viridiplantae</taxon>
        <taxon>Streptophyta</taxon>
        <taxon>Embryophyta</taxon>
        <taxon>Tracheophyta</taxon>
        <taxon>Spermatophyta</taxon>
        <taxon>Magnoliopsida</taxon>
        <taxon>eudicotyledons</taxon>
        <taxon>Gunneridae</taxon>
        <taxon>Pentapetalae</taxon>
        <taxon>rosids</taxon>
        <taxon>malvids</taxon>
        <taxon>Brassicales</taxon>
        <taxon>Brassicaceae</taxon>
        <taxon>Brassiceae</taxon>
        <taxon>Brassica</taxon>
    </lineage>
</organism>